<dbReference type="GO" id="GO:0006749">
    <property type="term" value="P:glutathione metabolic process"/>
    <property type="evidence" value="ECO:0007669"/>
    <property type="project" value="TreeGrafter"/>
</dbReference>
<dbReference type="STRING" id="301967.A6E15_17720"/>
<dbReference type="RefSeq" id="WP_076148561.1">
    <property type="nucleotide sequence ID" value="NZ_LWLN01000002.1"/>
</dbReference>
<sequence length="687" mass="73661">MAHNLGVDVGGTFTDVIVFDEDTHELTTDKVLSTPSNPSEGVIVGVEEAVEKAGTTVGDLNLLFHGTTVVTNMLLEETGSRVGLLTSEGHEDVLHLARAWTPGPLYGWMDMEKPAPLADLVDTRSVGGRIGSPEGDEQEPIDEAEVRAAVRELADSGVESLTVALLNSYLNPAHERQVRDIIRDECPDLPVSISAEIVPEYGEYERTLTTVINDYARPQVIDYLEDLDDSLEVAGSSATMNVVRSDGGLMSSEAAKHRPVELALSGPSGGVVGAATIAEKKGVPDVLTLDMGGTSTDVSLVEDGKPETTRQTKVGYREFKSRAVDVNTVGAGGGSIARVQLSGSLQVGPESAGADPGPACYGQGGEEPTVTDANVVLGRIPSNVQLGGTMDLDRDAARDAIRTVADERDSSVEEAAQAILDIVNENMYSALRVVSVERGYDPRDFGLVAFGGAGPMHANALADVMDAYPLIVPPGPGVMSAFGFLTSDVQNEFSETYLKTDQDVDGAAVYDAYQELKQEATDWLVSEGVGEENHAFEYYADCRYYRQDVQMSIPIDVSNLRTDEGIAEIKDDFETRHEQRFGFSLDAPLEIANLRVIGKGTIQGVTLEEREIGGEDPSGAEVGTQEVFFDDDYHETPIYDRTQLRPGNAIAGPAIVTDDDSTVVVQPDHTATVDRYANLEITRGDSR</sequence>
<dbReference type="PANTHER" id="PTHR11365">
    <property type="entry name" value="5-OXOPROLINASE RELATED"/>
    <property type="match status" value="1"/>
</dbReference>
<reference evidence="5" key="1">
    <citation type="submission" date="2016-04" db="EMBL/GenBank/DDBJ databases">
        <authorList>
            <person name="Chen S.-C."/>
            <person name="Lai M.-C."/>
        </authorList>
    </citation>
    <scope>NUCLEOTIDE SEQUENCE [LARGE SCALE GENOMIC DNA]</scope>
    <source>
        <strain evidence="5">AB14</strain>
    </source>
</reference>
<organism evidence="4 5">
    <name type="scientific">Natrinema saccharevitans</name>
    <dbReference type="NCBI Taxonomy" id="301967"/>
    <lineage>
        <taxon>Archaea</taxon>
        <taxon>Methanobacteriati</taxon>
        <taxon>Methanobacteriota</taxon>
        <taxon>Stenosarchaea group</taxon>
        <taxon>Halobacteria</taxon>
        <taxon>Halobacteriales</taxon>
        <taxon>Natrialbaceae</taxon>
        <taxon>Natrinema</taxon>
    </lineage>
</organism>
<dbReference type="Pfam" id="PF19278">
    <property type="entry name" value="Hydant_A_C"/>
    <property type="match status" value="1"/>
</dbReference>
<dbReference type="OrthoDB" id="8261at2157"/>
<feature type="domain" description="Hydantoinase A/oxoprolinase" evidence="1">
    <location>
        <begin position="206"/>
        <end position="492"/>
    </location>
</feature>
<dbReference type="Proteomes" id="UP000189370">
    <property type="component" value="Unassembled WGS sequence"/>
</dbReference>
<dbReference type="EMBL" id="LWLN01000002">
    <property type="protein sequence ID" value="OLZ39244.1"/>
    <property type="molecule type" value="Genomic_DNA"/>
</dbReference>
<protein>
    <submittedName>
        <fullName evidence="4">5-oxoprolinase</fullName>
    </submittedName>
</protein>
<proteinExistence type="predicted"/>
<accession>A0A1S8ARS0</accession>
<feature type="domain" description="Acetophenone carboxylase-like C-terminal" evidence="3">
    <location>
        <begin position="506"/>
        <end position="677"/>
    </location>
</feature>
<dbReference type="PANTHER" id="PTHR11365:SF23">
    <property type="entry name" value="HYPOTHETICAL 5-OXOPROLINASE (EUROFUNG)-RELATED"/>
    <property type="match status" value="1"/>
</dbReference>
<keyword evidence="5" id="KW-1185">Reference proteome</keyword>
<evidence type="ECO:0000313" key="5">
    <source>
        <dbReference type="Proteomes" id="UP000189370"/>
    </source>
</evidence>
<dbReference type="SUPFAM" id="SSF53067">
    <property type="entry name" value="Actin-like ATPase domain"/>
    <property type="match status" value="1"/>
</dbReference>
<dbReference type="InterPro" id="IPR049517">
    <property type="entry name" value="ACX-like_C"/>
</dbReference>
<dbReference type="InterPro" id="IPR008040">
    <property type="entry name" value="Hydant_A_N"/>
</dbReference>
<evidence type="ECO:0000313" key="4">
    <source>
        <dbReference type="EMBL" id="OLZ39244.1"/>
    </source>
</evidence>
<evidence type="ECO:0000259" key="2">
    <source>
        <dbReference type="Pfam" id="PF05378"/>
    </source>
</evidence>
<name>A0A1S8ARS0_9EURY</name>
<comment type="caution">
    <text evidence="4">The sequence shown here is derived from an EMBL/GenBank/DDBJ whole genome shotgun (WGS) entry which is preliminary data.</text>
</comment>
<dbReference type="GO" id="GO:0005829">
    <property type="term" value="C:cytosol"/>
    <property type="evidence" value="ECO:0007669"/>
    <property type="project" value="TreeGrafter"/>
</dbReference>
<dbReference type="Pfam" id="PF01968">
    <property type="entry name" value="Hydantoinase_A"/>
    <property type="match status" value="1"/>
</dbReference>
<dbReference type="Pfam" id="PF05378">
    <property type="entry name" value="Hydant_A_N"/>
    <property type="match status" value="1"/>
</dbReference>
<evidence type="ECO:0000259" key="3">
    <source>
        <dbReference type="Pfam" id="PF19278"/>
    </source>
</evidence>
<dbReference type="InterPro" id="IPR043129">
    <property type="entry name" value="ATPase_NBD"/>
</dbReference>
<dbReference type="GO" id="GO:0017168">
    <property type="term" value="F:5-oxoprolinase (ATP-hydrolyzing) activity"/>
    <property type="evidence" value="ECO:0007669"/>
    <property type="project" value="TreeGrafter"/>
</dbReference>
<feature type="domain" description="Hydantoinase/oxoprolinase N-terminal" evidence="2">
    <location>
        <begin position="5"/>
        <end position="186"/>
    </location>
</feature>
<gene>
    <name evidence="4" type="ORF">A6E15_17720</name>
</gene>
<dbReference type="InterPro" id="IPR045079">
    <property type="entry name" value="Oxoprolinase-like"/>
</dbReference>
<dbReference type="AlphaFoldDB" id="A0A1S8ARS0"/>
<evidence type="ECO:0000259" key="1">
    <source>
        <dbReference type="Pfam" id="PF01968"/>
    </source>
</evidence>
<dbReference type="InterPro" id="IPR002821">
    <property type="entry name" value="Hydantoinase_A"/>
</dbReference>